<dbReference type="EMBL" id="QGQD01000057">
    <property type="protein sequence ID" value="TLD00212.1"/>
    <property type="molecule type" value="Genomic_DNA"/>
</dbReference>
<evidence type="ECO:0000313" key="3">
    <source>
        <dbReference type="Proteomes" id="UP000306509"/>
    </source>
</evidence>
<feature type="region of interest" description="Disordered" evidence="1">
    <location>
        <begin position="32"/>
        <end position="75"/>
    </location>
</feature>
<protein>
    <submittedName>
        <fullName evidence="2">Uncharacterized protein</fullName>
    </submittedName>
</protein>
<dbReference type="STRING" id="180332.GCA_000797495_05120"/>
<name>A0A4U8Q5S9_9FIRM</name>
<feature type="compositionally biased region" description="Basic and acidic residues" evidence="1">
    <location>
        <begin position="50"/>
        <end position="68"/>
    </location>
</feature>
<evidence type="ECO:0000313" key="2">
    <source>
        <dbReference type="EMBL" id="TLD00212.1"/>
    </source>
</evidence>
<dbReference type="AlphaFoldDB" id="A0A4U8Q5S9"/>
<dbReference type="Proteomes" id="UP000306509">
    <property type="component" value="Unassembled WGS sequence"/>
</dbReference>
<evidence type="ECO:0000256" key="1">
    <source>
        <dbReference type="SAM" id="MobiDB-lite"/>
    </source>
</evidence>
<sequence length="319" mass="35414" precursor="true">MKNKNMKYIIAGVVVLVVIAVAAAVLVTGNKKKNSEDKMGKTEQSSEILTEQKTENSSELQTEKKTENSSENPEENVITAMYLTYGEENFIFIDTKNGTLFTAPVPEGGLVDKDGKQIKQEDLTRGNILKIYGNGIMLQSYPGQYPGVTKMVLDQTGKPEDADQYNEIIDQIYQEPDPAEPPYLSAEYTQPEAVVSAAITRGGYEWSYENEDGTTGTAKTDMVPVLGWKEINDLTLNEPTDLKLDFTKKPDTIEIIRWTEDVQKQYSEGSDVPEGEKVEPEEKDGVFIIPAAEAGYTYQITAKWGNGTVDFGFVTKSKK</sequence>
<proteinExistence type="predicted"/>
<organism evidence="2 3">
    <name type="scientific">Robinsoniella peoriensis</name>
    <dbReference type="NCBI Taxonomy" id="180332"/>
    <lineage>
        <taxon>Bacteria</taxon>
        <taxon>Bacillati</taxon>
        <taxon>Bacillota</taxon>
        <taxon>Clostridia</taxon>
        <taxon>Lachnospirales</taxon>
        <taxon>Lachnospiraceae</taxon>
        <taxon>Robinsoniella</taxon>
    </lineage>
</organism>
<reference evidence="2 3" key="1">
    <citation type="journal article" date="2019" name="Anaerobe">
        <title>Detection of Robinsoniella peoriensis in multiple bone samples of a trauma patient.</title>
        <authorList>
            <person name="Schrottner P."/>
            <person name="Hartwich K."/>
            <person name="Bunk B."/>
            <person name="Schober I."/>
            <person name="Helbig S."/>
            <person name="Rudolph W.W."/>
            <person name="Gunzer F."/>
        </authorList>
    </citation>
    <scope>NUCLEOTIDE SEQUENCE [LARGE SCALE GENOMIC DNA]</scope>
    <source>
        <strain evidence="2 3">DSM 106044</strain>
    </source>
</reference>
<gene>
    <name evidence="2" type="ORF">DSM106044_02879</name>
</gene>
<accession>A0A4U8Q5S9</accession>
<dbReference type="RefSeq" id="WP_138002686.1">
    <property type="nucleotide sequence ID" value="NZ_QGQD01000057.1"/>
</dbReference>
<keyword evidence="3" id="KW-1185">Reference proteome</keyword>
<comment type="caution">
    <text evidence="2">The sequence shown here is derived from an EMBL/GenBank/DDBJ whole genome shotgun (WGS) entry which is preliminary data.</text>
</comment>